<keyword evidence="10" id="KW-0732">Signal</keyword>
<evidence type="ECO:0000313" key="13">
    <source>
        <dbReference type="EMBL" id="MBM0103712.1"/>
    </source>
</evidence>
<dbReference type="Pfam" id="PF00593">
    <property type="entry name" value="TonB_dep_Rec_b-barrel"/>
    <property type="match status" value="1"/>
</dbReference>
<dbReference type="PROSITE" id="PS52016">
    <property type="entry name" value="TONB_DEPENDENT_REC_3"/>
    <property type="match status" value="1"/>
</dbReference>
<dbReference type="InterPro" id="IPR012910">
    <property type="entry name" value="Plug_dom"/>
</dbReference>
<name>A0ABS1WRX5_9GAMM</name>
<dbReference type="EMBL" id="JAEVLS010000001">
    <property type="protein sequence ID" value="MBM0103712.1"/>
    <property type="molecule type" value="Genomic_DNA"/>
</dbReference>
<feature type="chain" id="PRO_5046659118" evidence="10">
    <location>
        <begin position="25"/>
        <end position="986"/>
    </location>
</feature>
<keyword evidence="5 9" id="KW-0798">TonB box</keyword>
<comment type="similarity">
    <text evidence="8 9">Belongs to the TonB-dependent receptor family.</text>
</comment>
<dbReference type="PANTHER" id="PTHR40980:SF3">
    <property type="entry name" value="TONB-DEPENDENT RECEPTOR-LIKE BETA-BARREL DOMAIN-CONTAINING PROTEIN"/>
    <property type="match status" value="1"/>
</dbReference>
<evidence type="ECO:0000256" key="6">
    <source>
        <dbReference type="ARBA" id="ARBA00023136"/>
    </source>
</evidence>
<evidence type="ECO:0000259" key="12">
    <source>
        <dbReference type="Pfam" id="PF07715"/>
    </source>
</evidence>
<dbReference type="InterPro" id="IPR037066">
    <property type="entry name" value="Plug_dom_sf"/>
</dbReference>
<comment type="caution">
    <text evidence="13">The sequence shown here is derived from an EMBL/GenBank/DDBJ whole genome shotgun (WGS) entry which is preliminary data.</text>
</comment>
<keyword evidence="14" id="KW-1185">Reference proteome</keyword>
<organism evidence="13 14">
    <name type="scientific">Steroidobacter gossypii</name>
    <dbReference type="NCBI Taxonomy" id="2805490"/>
    <lineage>
        <taxon>Bacteria</taxon>
        <taxon>Pseudomonadati</taxon>
        <taxon>Pseudomonadota</taxon>
        <taxon>Gammaproteobacteria</taxon>
        <taxon>Steroidobacterales</taxon>
        <taxon>Steroidobacteraceae</taxon>
        <taxon>Steroidobacter</taxon>
    </lineage>
</organism>
<evidence type="ECO:0000256" key="10">
    <source>
        <dbReference type="SAM" id="SignalP"/>
    </source>
</evidence>
<feature type="domain" description="TonB-dependent receptor plug" evidence="12">
    <location>
        <begin position="55"/>
        <end position="165"/>
    </location>
</feature>
<keyword evidence="3 8" id="KW-1134">Transmembrane beta strand</keyword>
<keyword evidence="2 8" id="KW-0813">Transport</keyword>
<dbReference type="Proteomes" id="UP000661077">
    <property type="component" value="Unassembled WGS sequence"/>
</dbReference>
<dbReference type="PANTHER" id="PTHR40980">
    <property type="entry name" value="PLUG DOMAIN-CONTAINING PROTEIN"/>
    <property type="match status" value="1"/>
</dbReference>
<dbReference type="RefSeq" id="WP_203165672.1">
    <property type="nucleotide sequence ID" value="NZ_JAEVLS010000001.1"/>
</dbReference>
<dbReference type="InterPro" id="IPR039426">
    <property type="entry name" value="TonB-dep_rcpt-like"/>
</dbReference>
<protein>
    <submittedName>
        <fullName evidence="13">TonB-dependent receptor</fullName>
    </submittedName>
</protein>
<evidence type="ECO:0000256" key="4">
    <source>
        <dbReference type="ARBA" id="ARBA00022692"/>
    </source>
</evidence>
<evidence type="ECO:0000256" key="1">
    <source>
        <dbReference type="ARBA" id="ARBA00004571"/>
    </source>
</evidence>
<keyword evidence="7 8" id="KW-0998">Cell outer membrane</keyword>
<dbReference type="InterPro" id="IPR010104">
    <property type="entry name" value="TonB_rcpt_bac"/>
</dbReference>
<keyword evidence="6 8" id="KW-0472">Membrane</keyword>
<evidence type="ECO:0000256" key="9">
    <source>
        <dbReference type="RuleBase" id="RU003357"/>
    </source>
</evidence>
<reference evidence="13 14" key="1">
    <citation type="journal article" date="2021" name="Int. J. Syst. Evol. Microbiol.">
        <title>Steroidobacter gossypii sp. nov., isolated from soil of cotton cropping field.</title>
        <authorList>
            <person name="Huang R."/>
            <person name="Yang S."/>
            <person name="Zhen C."/>
            <person name="Liu W."/>
        </authorList>
    </citation>
    <scope>NUCLEOTIDE SEQUENCE [LARGE SCALE GENOMIC DNA]</scope>
    <source>
        <strain evidence="13 14">S1-65</strain>
    </source>
</reference>
<evidence type="ECO:0000256" key="3">
    <source>
        <dbReference type="ARBA" id="ARBA00022452"/>
    </source>
</evidence>
<accession>A0ABS1WRX5</accession>
<feature type="signal peptide" evidence="10">
    <location>
        <begin position="1"/>
        <end position="24"/>
    </location>
</feature>
<keyword evidence="13" id="KW-0675">Receptor</keyword>
<dbReference type="InterPro" id="IPR036942">
    <property type="entry name" value="Beta-barrel_TonB_sf"/>
</dbReference>
<evidence type="ECO:0000256" key="5">
    <source>
        <dbReference type="ARBA" id="ARBA00023077"/>
    </source>
</evidence>
<proteinExistence type="inferred from homology"/>
<evidence type="ECO:0000259" key="11">
    <source>
        <dbReference type="Pfam" id="PF00593"/>
    </source>
</evidence>
<dbReference type="NCBIfam" id="TIGR01782">
    <property type="entry name" value="TonB-Xanth-Caul"/>
    <property type="match status" value="1"/>
</dbReference>
<dbReference type="InterPro" id="IPR000531">
    <property type="entry name" value="Beta-barrel_TonB"/>
</dbReference>
<evidence type="ECO:0000313" key="14">
    <source>
        <dbReference type="Proteomes" id="UP000661077"/>
    </source>
</evidence>
<dbReference type="Gene3D" id="2.40.170.20">
    <property type="entry name" value="TonB-dependent receptor, beta-barrel domain"/>
    <property type="match status" value="1"/>
</dbReference>
<comment type="subcellular location">
    <subcellularLocation>
        <location evidence="1 8">Cell outer membrane</location>
        <topology evidence="1 8">Multi-pass membrane protein</topology>
    </subcellularLocation>
</comment>
<dbReference type="Pfam" id="PF07715">
    <property type="entry name" value="Plug"/>
    <property type="match status" value="1"/>
</dbReference>
<keyword evidence="4 8" id="KW-0812">Transmembrane</keyword>
<dbReference type="SUPFAM" id="SSF56935">
    <property type="entry name" value="Porins"/>
    <property type="match status" value="1"/>
</dbReference>
<dbReference type="Gene3D" id="2.170.130.10">
    <property type="entry name" value="TonB-dependent receptor, plug domain"/>
    <property type="match status" value="1"/>
</dbReference>
<gene>
    <name evidence="13" type="ORF">JM946_03105</name>
</gene>
<evidence type="ECO:0000256" key="8">
    <source>
        <dbReference type="PROSITE-ProRule" id="PRU01360"/>
    </source>
</evidence>
<evidence type="ECO:0000256" key="2">
    <source>
        <dbReference type="ARBA" id="ARBA00022448"/>
    </source>
</evidence>
<sequence length="986" mass="107766">MRNRQHYSRALAVTAASLSGFSWANVNAQTEETGVVEEVVVTGFRASLATALETKREANQIVESVAAEDIGKFPDQNVAEALQRLSGVQIDRSNGQGTKVRIRGLDQNVTLLNNDIFLTGLELYTQGEGNFRETDSLEGIPSELLGGIDVYKSPNAAQLEGGLGGIVNLKTRSPFSLGEGTNIAGNLRYADAGEGWEPLGAVVASHKFNERLAVLASVSYDKQVFQTDVLGGQNRGGWKFSDRLDRDDVEQDYFAPEYRYTTDRDEERERLGASISVAFRPTDSLEIEGMWFHSNLDILTQEASLKFPFSLESPGIDITQPFAIDPNGVLLNGTFTANSAEAISFVKNTEINSDNFQLGMKWDNGGAVRVSGSAAYSKADQKSGSANNDVRYTQYGVRALDGGPGFAPNAGAPANYQFRYDNNGGELPTFTLVGNQDLFTNPNNAFFKSHWAFADNTDAENWSVRADLQWDPAFFSSRNVTFSGGVRGAKREIDYEFGRYLADYHGSSDLDGIDYGANWTNFGYFQDGAIGPKACDSLDAGGAPLGTPGRPNCSVGSRFGDAPALILPYQTMVGSPGRVERINGFWSSGNAGTSSVLVQNRGQMNNALAWIQSLYPDTPFTFFPSPLETFNVEEETTSAYLMADIGAPDDGYHINFGARVMRTELAVAQNAALPNPTYWGTDSWNGVLRDYETNVVDRSYTDVLPSANIVLDVAEGHKVRVSAAKVVARQDLFLLGRGFETNFTRNPVTDLFEFTNGSSGNPELEPYRAKQFDLGYEYYFGRQGLAAVTAFRKSVDSFITVVTESVFVPDQAGGRFGPVQRPINGAGGTIEGFELAGQYAFDFGGGFNLNYTYSDSESPFSNDIDSGLPIPGVAKHAYNAQLYYENFGFEARLSYTWRDESFDGNFQFSDGGGTRTYGVWNRDYGQLDAQLGYQVTDSIGLTLEAINLTEEDQSQYMQYENLPFAFESGSRRILLGVRGTFGGATR</sequence>
<evidence type="ECO:0000256" key="7">
    <source>
        <dbReference type="ARBA" id="ARBA00023237"/>
    </source>
</evidence>
<feature type="domain" description="TonB-dependent receptor-like beta-barrel" evidence="11">
    <location>
        <begin position="443"/>
        <end position="948"/>
    </location>
</feature>